<evidence type="ECO:0000259" key="4">
    <source>
        <dbReference type="Pfam" id="PF00303"/>
    </source>
</evidence>
<dbReference type="EC" id="2.1.1.45" evidence="5"/>
<reference evidence="5" key="1">
    <citation type="journal article" date="2020" name="mSystems">
        <title>Genome- and Community-Level Interaction Insights into Carbon Utilization and Element Cycling Functions of Hydrothermarchaeota in Hydrothermal Sediment.</title>
        <authorList>
            <person name="Zhou Z."/>
            <person name="Liu Y."/>
            <person name="Xu W."/>
            <person name="Pan J."/>
            <person name="Luo Z.H."/>
            <person name="Li M."/>
        </authorList>
    </citation>
    <scope>NUCLEOTIDE SEQUENCE [LARGE SCALE GENOMIC DNA]</scope>
    <source>
        <strain evidence="5">SpSt-417</strain>
    </source>
</reference>
<sequence length="495" mass="56269">MELYKPDKYKILLGSKSNKALCTCWFDPFVVEGAYPAIKEKICITGTLYSKEGVSIILRNLALNPFIRYLFLWSNTPLSNTPFGRAGRDLLVSVWNNSDSFKELHSEIEPKIIEKIVQNVSLVDLSDKQFNEISDFVSNSGFDESDEYMDPISFPDPVRDETAAMPSEQVGWVVRDQTLYNAWLLALDRILRYGQVKKTEYGSMQRELQNVNWVIESEDPKNLFRPDLDSNLASIIGLTDESLAKYKESLLDSIIPQGAAYTYGSRLRSYGVNNFDQVDVIVEKILEQPVSRRACAATLIPEYDSKQKSPPCLVYVQVLTDQENKLNLFAVFRSHDMFKAAIPNAFGLLNLLDYICAKTGLKRGKVSINSVSAHVYEEDWDNAFKLIKCQKWESLSVKFNENTDVDARGIVQITLDEAENKIRVSLNSLYGSEMYKISGATAREIIMKLARLDLLSRNDHYADICIELVKAELSLRVGRPYIQDKPFVFDKITLS</sequence>
<keyword evidence="1" id="KW-0963">Cytoplasm</keyword>
<dbReference type="Pfam" id="PF00303">
    <property type="entry name" value="Thymidylat_synt"/>
    <property type="match status" value="1"/>
</dbReference>
<comment type="caution">
    <text evidence="5">The sequence shown here is derived from an EMBL/GenBank/DDBJ whole genome shotgun (WGS) entry which is preliminary data.</text>
</comment>
<dbReference type="NCBIfam" id="TIGR03283">
    <property type="entry name" value="thy_syn_methano"/>
    <property type="match status" value="1"/>
</dbReference>
<dbReference type="GO" id="GO:0005829">
    <property type="term" value="C:cytosol"/>
    <property type="evidence" value="ECO:0007669"/>
    <property type="project" value="TreeGrafter"/>
</dbReference>
<dbReference type="PANTHER" id="PTHR11548">
    <property type="entry name" value="THYMIDYLATE SYNTHASE 1"/>
    <property type="match status" value="1"/>
</dbReference>
<evidence type="ECO:0000256" key="1">
    <source>
        <dbReference type="ARBA" id="ARBA00022490"/>
    </source>
</evidence>
<organism evidence="5">
    <name type="scientific">candidate division WWE3 bacterium</name>
    <dbReference type="NCBI Taxonomy" id="2053526"/>
    <lineage>
        <taxon>Bacteria</taxon>
        <taxon>Katanobacteria</taxon>
    </lineage>
</organism>
<accession>A0A7C4TIS8</accession>
<dbReference type="SUPFAM" id="SSF55831">
    <property type="entry name" value="Thymidylate synthase/dCMP hydroxymethylase"/>
    <property type="match status" value="1"/>
</dbReference>
<dbReference type="InterPro" id="IPR023451">
    <property type="entry name" value="Thymidate_synth/dCMP_Mease_dom"/>
</dbReference>
<name>A0A7C4TIS8_UNCKA</name>
<dbReference type="InterPro" id="IPR045097">
    <property type="entry name" value="Thymidate_synth/dCMP_Mease"/>
</dbReference>
<keyword evidence="2 5" id="KW-0489">Methyltransferase</keyword>
<dbReference type="PANTHER" id="PTHR11548:SF1">
    <property type="entry name" value="THYMIDYLATE SYNTHASE 1"/>
    <property type="match status" value="1"/>
</dbReference>
<dbReference type="InterPro" id="IPR036926">
    <property type="entry name" value="Thymidate_synth/dCMP_Mease_sf"/>
</dbReference>
<evidence type="ECO:0000256" key="3">
    <source>
        <dbReference type="ARBA" id="ARBA00022679"/>
    </source>
</evidence>
<protein>
    <submittedName>
        <fullName evidence="5">Thymidylate synthase</fullName>
        <ecNumber evidence="5">2.1.1.45</ecNumber>
    </submittedName>
</protein>
<dbReference type="AlphaFoldDB" id="A0A7C4TIS8"/>
<proteinExistence type="predicted"/>
<evidence type="ECO:0000313" key="5">
    <source>
        <dbReference type="EMBL" id="HGW29429.1"/>
    </source>
</evidence>
<feature type="domain" description="Thymidylate synthase/dCMP hydroxymethylase" evidence="4">
    <location>
        <begin position="262"/>
        <end position="415"/>
    </location>
</feature>
<dbReference type="GO" id="GO:0032259">
    <property type="term" value="P:methylation"/>
    <property type="evidence" value="ECO:0007669"/>
    <property type="project" value="UniProtKB-KW"/>
</dbReference>
<keyword evidence="3 5" id="KW-0808">Transferase</keyword>
<dbReference type="GO" id="GO:0004799">
    <property type="term" value="F:thymidylate synthase activity"/>
    <property type="evidence" value="ECO:0007669"/>
    <property type="project" value="UniProtKB-EC"/>
</dbReference>
<dbReference type="GO" id="GO:0006235">
    <property type="term" value="P:dTTP biosynthetic process"/>
    <property type="evidence" value="ECO:0007669"/>
    <property type="project" value="InterPro"/>
</dbReference>
<dbReference type="InterPro" id="IPR014620">
    <property type="entry name" value="Thymidylate_synthase_arc"/>
</dbReference>
<evidence type="ECO:0000256" key="2">
    <source>
        <dbReference type="ARBA" id="ARBA00022603"/>
    </source>
</evidence>
<dbReference type="Gene3D" id="3.30.572.10">
    <property type="entry name" value="Thymidylate synthase/dCMP hydroxymethylase domain"/>
    <property type="match status" value="1"/>
</dbReference>
<dbReference type="EMBL" id="DSRT01000038">
    <property type="protein sequence ID" value="HGW29429.1"/>
    <property type="molecule type" value="Genomic_DNA"/>
</dbReference>
<gene>
    <name evidence="5" type="ORF">ENR63_00705</name>
</gene>
<dbReference type="GO" id="GO:0006231">
    <property type="term" value="P:dTMP biosynthetic process"/>
    <property type="evidence" value="ECO:0007669"/>
    <property type="project" value="TreeGrafter"/>
</dbReference>